<dbReference type="Proteomes" id="UP001558613">
    <property type="component" value="Unassembled WGS sequence"/>
</dbReference>
<evidence type="ECO:0000256" key="1">
    <source>
        <dbReference type="SAM" id="MobiDB-lite"/>
    </source>
</evidence>
<gene>
    <name evidence="2" type="ORF">QQF64_024584</name>
    <name evidence="3" type="ORF">QQF64_024587</name>
</gene>
<comment type="caution">
    <text evidence="2">The sequence shown here is derived from an EMBL/GenBank/DDBJ whole genome shotgun (WGS) entry which is preliminary data.</text>
</comment>
<feature type="region of interest" description="Disordered" evidence="1">
    <location>
        <begin position="61"/>
        <end position="92"/>
    </location>
</feature>
<evidence type="ECO:0000313" key="2">
    <source>
        <dbReference type="EMBL" id="KAL1277911.1"/>
    </source>
</evidence>
<proteinExistence type="predicted"/>
<protein>
    <submittedName>
        <fullName evidence="2">Uncharacterized protein</fullName>
    </submittedName>
</protein>
<evidence type="ECO:0000313" key="4">
    <source>
        <dbReference type="Proteomes" id="UP001558613"/>
    </source>
</evidence>
<dbReference type="EMBL" id="JAYMGO010000003">
    <property type="protein sequence ID" value="KAL1277914.1"/>
    <property type="molecule type" value="Genomic_DNA"/>
</dbReference>
<keyword evidence="4" id="KW-1185">Reference proteome</keyword>
<name>A0ABR3NMK5_9TELE</name>
<accession>A0ABR3NMK5</accession>
<sequence length="92" mass="10356">MHARGKVKRREKRLIFLFPVGRETRTVKNRQAFESVSVAVCVDCDESGVNERGRPLTFTAHAHTHTSQESEAEEGGEISLNDYPTPGMRVQD</sequence>
<organism evidence="2 4">
    <name type="scientific">Cirrhinus molitorella</name>
    <name type="common">mud carp</name>
    <dbReference type="NCBI Taxonomy" id="172907"/>
    <lineage>
        <taxon>Eukaryota</taxon>
        <taxon>Metazoa</taxon>
        <taxon>Chordata</taxon>
        <taxon>Craniata</taxon>
        <taxon>Vertebrata</taxon>
        <taxon>Euteleostomi</taxon>
        <taxon>Actinopterygii</taxon>
        <taxon>Neopterygii</taxon>
        <taxon>Teleostei</taxon>
        <taxon>Ostariophysi</taxon>
        <taxon>Cypriniformes</taxon>
        <taxon>Cyprinidae</taxon>
        <taxon>Labeoninae</taxon>
        <taxon>Labeonini</taxon>
        <taxon>Cirrhinus</taxon>
    </lineage>
</organism>
<reference evidence="2 4" key="1">
    <citation type="submission" date="2023-09" db="EMBL/GenBank/DDBJ databases">
        <authorList>
            <person name="Wang M."/>
        </authorList>
    </citation>
    <scope>NUCLEOTIDE SEQUENCE [LARGE SCALE GENOMIC DNA]</scope>
    <source>
        <strain evidence="2">GT-2023</strain>
        <tissue evidence="2">Liver</tissue>
    </source>
</reference>
<evidence type="ECO:0000313" key="3">
    <source>
        <dbReference type="EMBL" id="KAL1277914.1"/>
    </source>
</evidence>
<dbReference type="EMBL" id="JAYMGO010000003">
    <property type="protein sequence ID" value="KAL1277911.1"/>
    <property type="molecule type" value="Genomic_DNA"/>
</dbReference>